<dbReference type="CTD" id="285051"/>
<dbReference type="FunCoup" id="G3VD85">
    <property type="interactions" value="674"/>
</dbReference>
<dbReference type="Proteomes" id="UP000007648">
    <property type="component" value="Unassembled WGS sequence"/>
</dbReference>
<dbReference type="GO" id="GO:0001673">
    <property type="term" value="C:male germ cell nucleus"/>
    <property type="evidence" value="ECO:0007669"/>
    <property type="project" value="Ensembl"/>
</dbReference>
<dbReference type="GO" id="GO:0042585">
    <property type="term" value="C:germinal vesicle"/>
    <property type="evidence" value="ECO:0007669"/>
    <property type="project" value="Ensembl"/>
</dbReference>
<dbReference type="PANTHER" id="PTHR35678:SF1">
    <property type="entry name" value="PROTEIN STPG4"/>
    <property type="match status" value="1"/>
</dbReference>
<evidence type="ECO:0000313" key="6">
    <source>
        <dbReference type="Proteomes" id="UP000007648"/>
    </source>
</evidence>
<dbReference type="AlphaFoldDB" id="G3VD85"/>
<dbReference type="HOGENOM" id="CLU_085743_0_0_1"/>
<dbReference type="InParanoid" id="G3VD85"/>
<dbReference type="GeneTree" id="ENSGT00390000008095"/>
<organism evidence="5 6">
    <name type="scientific">Sarcophilus harrisii</name>
    <name type="common">Tasmanian devil</name>
    <name type="synonym">Sarcophilus laniarius</name>
    <dbReference type="NCBI Taxonomy" id="9305"/>
    <lineage>
        <taxon>Eukaryota</taxon>
        <taxon>Metazoa</taxon>
        <taxon>Chordata</taxon>
        <taxon>Craniata</taxon>
        <taxon>Vertebrata</taxon>
        <taxon>Euteleostomi</taxon>
        <taxon>Mammalia</taxon>
        <taxon>Metatheria</taxon>
        <taxon>Dasyuromorphia</taxon>
        <taxon>Dasyuridae</taxon>
        <taxon>Sarcophilus</taxon>
    </lineage>
</organism>
<reference evidence="5" key="2">
    <citation type="submission" date="2025-08" db="UniProtKB">
        <authorList>
            <consortium name="Ensembl"/>
        </authorList>
    </citation>
    <scope>IDENTIFICATION</scope>
</reference>
<dbReference type="GO" id="GO:0072529">
    <property type="term" value="P:pyrimidine-containing compound catabolic process"/>
    <property type="evidence" value="ECO:0007669"/>
    <property type="project" value="Ensembl"/>
</dbReference>
<reference evidence="5" key="3">
    <citation type="submission" date="2025-09" db="UniProtKB">
        <authorList>
            <consortium name="Ensembl"/>
        </authorList>
    </citation>
    <scope>IDENTIFICATION</scope>
</reference>
<dbReference type="PANTHER" id="PTHR35678">
    <property type="entry name" value="PROTEIN STPG4"/>
    <property type="match status" value="1"/>
</dbReference>
<evidence type="ECO:0000256" key="3">
    <source>
        <dbReference type="ARBA" id="ARBA00022490"/>
    </source>
</evidence>
<keyword evidence="6" id="KW-1185">Reference proteome</keyword>
<name>G3VD85_SARHA</name>
<dbReference type="InterPro" id="IPR010736">
    <property type="entry name" value="SHIPPO-rpt"/>
</dbReference>
<gene>
    <name evidence="5" type="primary">STPG4</name>
</gene>
<dbReference type="GeneID" id="100922871"/>
<keyword evidence="3" id="KW-0963">Cytoplasm</keyword>
<dbReference type="GO" id="GO:0042393">
    <property type="term" value="F:histone binding"/>
    <property type="evidence" value="ECO:0007669"/>
    <property type="project" value="Ensembl"/>
</dbReference>
<reference evidence="5 6" key="1">
    <citation type="journal article" date="2011" name="Proc. Natl. Acad. Sci. U.S.A.">
        <title>Genetic diversity and population structure of the endangered marsupial Sarcophilus harrisii (Tasmanian devil).</title>
        <authorList>
            <person name="Miller W."/>
            <person name="Hayes V.M."/>
            <person name="Ratan A."/>
            <person name="Petersen D.C."/>
            <person name="Wittekindt N.E."/>
            <person name="Miller J."/>
            <person name="Walenz B."/>
            <person name="Knight J."/>
            <person name="Qi J."/>
            <person name="Zhao F."/>
            <person name="Wang Q."/>
            <person name="Bedoya-Reina O.C."/>
            <person name="Katiyar N."/>
            <person name="Tomsho L.P."/>
            <person name="Kasson L.M."/>
            <person name="Hardie R.A."/>
            <person name="Woodbridge P."/>
            <person name="Tindall E.A."/>
            <person name="Bertelsen M.F."/>
            <person name="Dixon D."/>
            <person name="Pyecroft S."/>
            <person name="Helgen K.M."/>
            <person name="Lesk A.M."/>
            <person name="Pringle T.H."/>
            <person name="Patterson N."/>
            <person name="Zhang Y."/>
            <person name="Kreiss A."/>
            <person name="Woods G.M."/>
            <person name="Jones M.E."/>
            <person name="Schuster S.C."/>
        </authorList>
    </citation>
    <scope>NUCLEOTIDE SEQUENCE [LARGE SCALE GENOMIC DNA]</scope>
</reference>
<evidence type="ECO:0000256" key="2">
    <source>
        <dbReference type="ARBA" id="ARBA00004496"/>
    </source>
</evidence>
<dbReference type="GO" id="GO:0001940">
    <property type="term" value="C:male pronucleus"/>
    <property type="evidence" value="ECO:0007669"/>
    <property type="project" value="Ensembl"/>
</dbReference>
<protein>
    <submittedName>
        <fullName evidence="5">Sperm-tail PG-rich repeat containing 4</fullName>
    </submittedName>
</protein>
<evidence type="ECO:0000313" key="5">
    <source>
        <dbReference type="Ensembl" id="ENSSHAP00000001139.1"/>
    </source>
</evidence>
<keyword evidence="4" id="KW-0539">Nucleus</keyword>
<dbReference type="RefSeq" id="XP_012396378.1">
    <property type="nucleotide sequence ID" value="XM_012540924.3"/>
</dbReference>
<proteinExistence type="predicted"/>
<dbReference type="RefSeq" id="XP_003759204.1">
    <property type="nucleotide sequence ID" value="XM_003759156.4"/>
</dbReference>
<dbReference type="GO" id="GO:0044727">
    <property type="term" value="P:epigenetic programing of male pronucleus"/>
    <property type="evidence" value="ECO:0007669"/>
    <property type="project" value="Ensembl"/>
</dbReference>
<dbReference type="OMA" id="PCHYNVT"/>
<dbReference type="GO" id="GO:0005737">
    <property type="term" value="C:cytoplasm"/>
    <property type="evidence" value="ECO:0007669"/>
    <property type="project" value="UniProtKB-SubCell"/>
</dbReference>
<dbReference type="GO" id="GO:0003682">
    <property type="term" value="F:chromatin binding"/>
    <property type="evidence" value="ECO:0007669"/>
    <property type="project" value="Ensembl"/>
</dbReference>
<accession>G3VD85</accession>
<dbReference type="Ensembl" id="ENSSHAT00000001154.2">
    <property type="protein sequence ID" value="ENSSHAP00000001139.1"/>
    <property type="gene ID" value="ENSSHAG00000001017.2"/>
</dbReference>
<evidence type="ECO:0000256" key="4">
    <source>
        <dbReference type="ARBA" id="ARBA00023242"/>
    </source>
</evidence>
<sequence length="225" mass="25971">MPSTRKVRIKEPLDQRESWWRTTLKETPIPGTYTVRDFLEESQLNPVNITYNFKNEGRSKMSLVELTRDTSLPDTPKYMPPDFVQLVNKQMASYSFKDTPRQSPTTLCLKDKKIDIAPGQYDIVSAPVPKFLSRHCVFRSAVQRFPTYYFIPKEGPGPAYYEAKSSKINPITSCFQSKVPRFQPIRSKTPGPGAYKYTEQILRQPRSIAKMGREHSLFFNNTIGF</sequence>
<dbReference type="Pfam" id="PF07004">
    <property type="entry name" value="SHIPPO-rpt"/>
    <property type="match status" value="2"/>
</dbReference>
<evidence type="ECO:0000256" key="1">
    <source>
        <dbReference type="ARBA" id="ARBA00004123"/>
    </source>
</evidence>
<comment type="subcellular location">
    <subcellularLocation>
        <location evidence="2">Cytoplasm</location>
    </subcellularLocation>
    <subcellularLocation>
        <location evidence="1">Nucleus</location>
    </subcellularLocation>
</comment>
<dbReference type="eggNOG" id="ENOG502S008">
    <property type="taxonomic scope" value="Eukaryota"/>
</dbReference>
<dbReference type="KEGG" id="shr:100922871"/>
<dbReference type="GO" id="GO:0001939">
    <property type="term" value="C:female pronucleus"/>
    <property type="evidence" value="ECO:0007669"/>
    <property type="project" value="Ensembl"/>
</dbReference>
<dbReference type="OrthoDB" id="6228811at2759"/>